<evidence type="ECO:0000256" key="1">
    <source>
        <dbReference type="ARBA" id="ARBA00008601"/>
    </source>
</evidence>
<dbReference type="GO" id="GO:0004721">
    <property type="term" value="F:phosphoprotein phosphatase activity"/>
    <property type="evidence" value="ECO:0007669"/>
    <property type="project" value="UniProtKB-KW"/>
</dbReference>
<evidence type="ECO:0000313" key="5">
    <source>
        <dbReference type="Proteomes" id="UP000051574"/>
    </source>
</evidence>
<dbReference type="PANTHER" id="PTHR45961:SF6">
    <property type="entry name" value="IP21249P"/>
    <property type="match status" value="1"/>
</dbReference>
<organism evidence="4 5">
    <name type="scientific">Oryctes borbonicus</name>
    <dbReference type="NCBI Taxonomy" id="1629725"/>
    <lineage>
        <taxon>Eukaryota</taxon>
        <taxon>Metazoa</taxon>
        <taxon>Ecdysozoa</taxon>
        <taxon>Arthropoda</taxon>
        <taxon>Hexapoda</taxon>
        <taxon>Insecta</taxon>
        <taxon>Pterygota</taxon>
        <taxon>Neoptera</taxon>
        <taxon>Endopterygota</taxon>
        <taxon>Coleoptera</taxon>
        <taxon>Polyphaga</taxon>
        <taxon>Scarabaeiformia</taxon>
        <taxon>Scarabaeidae</taxon>
        <taxon>Dynastinae</taxon>
        <taxon>Oryctes</taxon>
    </lineage>
</organism>
<keyword evidence="5" id="KW-1185">Reference proteome</keyword>
<accession>A0A0T6BBW3</accession>
<dbReference type="PANTHER" id="PTHR45961">
    <property type="entry name" value="IP21249P"/>
    <property type="match status" value="1"/>
</dbReference>
<proteinExistence type="inferred from homology"/>
<evidence type="ECO:0000256" key="2">
    <source>
        <dbReference type="ARBA" id="ARBA00022801"/>
    </source>
</evidence>
<evidence type="ECO:0000256" key="3">
    <source>
        <dbReference type="ARBA" id="ARBA00022912"/>
    </source>
</evidence>
<keyword evidence="3" id="KW-0904">Protein phosphatase</keyword>
<dbReference type="SUPFAM" id="SSF52799">
    <property type="entry name" value="(Phosphotyrosine protein) phosphatases II"/>
    <property type="match status" value="1"/>
</dbReference>
<dbReference type="OrthoDB" id="285418at2759"/>
<dbReference type="GO" id="GO:0005737">
    <property type="term" value="C:cytoplasm"/>
    <property type="evidence" value="ECO:0007669"/>
    <property type="project" value="TreeGrafter"/>
</dbReference>
<sequence length="146" mass="16694">MDEETLEFCGDNAVVQEILEESDVLEESERHSYVTKSTPYWCLASLTDNLFLTSATAVTPENLEALRITCVINTAAELPEAPFNDPSITYFKIPFFDNGTSDILSYLDSTSYLIHKVYTNGFTLFYMEDQRMNKNLAIWVLCFRLC</sequence>
<comment type="similarity">
    <text evidence="1">Belongs to the protein-tyrosine phosphatase family. Non-receptor class dual specificity subfamily.</text>
</comment>
<comment type="caution">
    <text evidence="4">The sequence shown here is derived from an EMBL/GenBank/DDBJ whole genome shotgun (WGS) entry which is preliminary data.</text>
</comment>
<name>A0A0T6BBW3_9SCAR</name>
<dbReference type="AlphaFoldDB" id="A0A0T6BBW3"/>
<evidence type="ECO:0000313" key="4">
    <source>
        <dbReference type="EMBL" id="KRT84589.1"/>
    </source>
</evidence>
<dbReference type="Proteomes" id="UP000051574">
    <property type="component" value="Unassembled WGS sequence"/>
</dbReference>
<keyword evidence="2" id="KW-0378">Hydrolase</keyword>
<reference evidence="4 5" key="1">
    <citation type="submission" date="2015-09" db="EMBL/GenBank/DDBJ databases">
        <title>Draft genome of the scarab beetle Oryctes borbonicus.</title>
        <authorList>
            <person name="Meyer J.M."/>
            <person name="Markov G.V."/>
            <person name="Baskaran P."/>
            <person name="Herrmann M."/>
            <person name="Sommer R.J."/>
            <person name="Roedelsperger C."/>
        </authorList>
    </citation>
    <scope>NUCLEOTIDE SEQUENCE [LARGE SCALE GENOMIC DNA]</scope>
    <source>
        <strain evidence="4">OB123</strain>
        <tissue evidence="4">Whole animal</tissue>
    </source>
</reference>
<dbReference type="EMBL" id="LJIG01002351">
    <property type="protein sequence ID" value="KRT84589.1"/>
    <property type="molecule type" value="Genomic_DNA"/>
</dbReference>
<dbReference type="InterPro" id="IPR052103">
    <property type="entry name" value="Dual_spec_Phospatases"/>
</dbReference>
<protein>
    <submittedName>
        <fullName evidence="4">Uncharacterized protein</fullName>
    </submittedName>
</protein>
<dbReference type="Gene3D" id="3.90.190.10">
    <property type="entry name" value="Protein tyrosine phosphatase superfamily"/>
    <property type="match status" value="1"/>
</dbReference>
<dbReference type="InterPro" id="IPR029021">
    <property type="entry name" value="Prot-tyrosine_phosphatase-like"/>
</dbReference>
<gene>
    <name evidence="4" type="ORF">AMK59_2143</name>
</gene>